<protein>
    <submittedName>
        <fullName evidence="1">Uncharacterized protein</fullName>
    </submittedName>
</protein>
<evidence type="ECO:0000313" key="1">
    <source>
        <dbReference type="EMBL" id="BAD75074.1"/>
    </source>
</evidence>
<proteinExistence type="predicted"/>
<evidence type="ECO:0000313" key="2">
    <source>
        <dbReference type="Proteomes" id="UP000001172"/>
    </source>
</evidence>
<dbReference type="KEGG" id="gka:GK0789"/>
<accession>Q5L1V6</accession>
<keyword evidence="2" id="KW-1185">Reference proteome</keyword>
<reference evidence="1 2" key="1">
    <citation type="journal article" date="2004" name="Nucleic Acids Res.">
        <title>Thermoadaptation trait revealed by the genome sequence of thermophilic Geobacillus kaustophilus.</title>
        <authorList>
            <person name="Takami H."/>
            <person name="Takaki Y."/>
            <person name="Chee G.J."/>
            <person name="Nishi S."/>
            <person name="Shimamura S."/>
            <person name="Suzuki H."/>
            <person name="Matsui S."/>
            <person name="Uchiyama I."/>
        </authorList>
    </citation>
    <scope>NUCLEOTIDE SEQUENCE [LARGE SCALE GENOMIC DNA]</scope>
    <source>
        <strain evidence="1 2">HTA426</strain>
    </source>
</reference>
<dbReference type="Proteomes" id="UP000001172">
    <property type="component" value="Chromosome"/>
</dbReference>
<gene>
    <name evidence="1" type="ordered locus">GK0789</name>
</gene>
<name>Q5L1V6_GEOKA</name>
<dbReference type="EMBL" id="BA000043">
    <property type="protein sequence ID" value="BAD75074.1"/>
    <property type="molecule type" value="Genomic_DNA"/>
</dbReference>
<dbReference type="STRING" id="235909.GK0789"/>
<sequence>MESRMHLGCRDKSVFVSHRRREGQEKNPRKLLNIHLILFLYSIIMRTT</sequence>
<dbReference type="HOGENOM" id="CLU_3153276_0_0_9"/>
<dbReference type="AlphaFoldDB" id="Q5L1V6"/>
<organism evidence="1 2">
    <name type="scientific">Geobacillus kaustophilus (strain HTA426)</name>
    <dbReference type="NCBI Taxonomy" id="235909"/>
    <lineage>
        <taxon>Bacteria</taxon>
        <taxon>Bacillati</taxon>
        <taxon>Bacillota</taxon>
        <taxon>Bacilli</taxon>
        <taxon>Bacillales</taxon>
        <taxon>Anoxybacillaceae</taxon>
        <taxon>Geobacillus</taxon>
        <taxon>Geobacillus thermoleovorans group</taxon>
    </lineage>
</organism>